<accession>A0A9N9H2T0</accession>
<name>A0A9N9H2T0_9GLOM</name>
<reference evidence="2" key="1">
    <citation type="submission" date="2021-06" db="EMBL/GenBank/DDBJ databases">
        <authorList>
            <person name="Kallberg Y."/>
            <person name="Tangrot J."/>
            <person name="Rosling A."/>
        </authorList>
    </citation>
    <scope>NUCLEOTIDE SEQUENCE</scope>
    <source>
        <strain evidence="2">AZ414A</strain>
    </source>
</reference>
<keyword evidence="1" id="KW-0812">Transmembrane</keyword>
<proteinExistence type="predicted"/>
<evidence type="ECO:0000313" key="3">
    <source>
        <dbReference type="Proteomes" id="UP000789706"/>
    </source>
</evidence>
<dbReference type="EMBL" id="CAJVPK010005267">
    <property type="protein sequence ID" value="CAG8643090.1"/>
    <property type="molecule type" value="Genomic_DNA"/>
</dbReference>
<keyword evidence="1" id="KW-1133">Transmembrane helix</keyword>
<keyword evidence="3" id="KW-1185">Reference proteome</keyword>
<feature type="non-terminal residue" evidence="2">
    <location>
        <position position="1"/>
    </location>
</feature>
<keyword evidence="1" id="KW-0472">Membrane</keyword>
<evidence type="ECO:0000313" key="2">
    <source>
        <dbReference type="EMBL" id="CAG8643090.1"/>
    </source>
</evidence>
<feature type="transmembrane region" description="Helical" evidence="1">
    <location>
        <begin position="21"/>
        <end position="40"/>
    </location>
</feature>
<protein>
    <submittedName>
        <fullName evidence="2">3184_t:CDS:1</fullName>
    </submittedName>
</protein>
<organism evidence="2 3">
    <name type="scientific">Diversispora eburnea</name>
    <dbReference type="NCBI Taxonomy" id="1213867"/>
    <lineage>
        <taxon>Eukaryota</taxon>
        <taxon>Fungi</taxon>
        <taxon>Fungi incertae sedis</taxon>
        <taxon>Mucoromycota</taxon>
        <taxon>Glomeromycotina</taxon>
        <taxon>Glomeromycetes</taxon>
        <taxon>Diversisporales</taxon>
        <taxon>Diversisporaceae</taxon>
        <taxon>Diversispora</taxon>
    </lineage>
</organism>
<dbReference type="Proteomes" id="UP000789706">
    <property type="component" value="Unassembled WGS sequence"/>
</dbReference>
<feature type="non-terminal residue" evidence="2">
    <location>
        <position position="55"/>
    </location>
</feature>
<gene>
    <name evidence="2" type="ORF">DEBURN_LOCUS11227</name>
</gene>
<sequence>GKDYKGDNGSKLLKERRLKSLYMILLCMDILAKYICRVIRLDTLQVPINVNQFEK</sequence>
<dbReference type="AlphaFoldDB" id="A0A9N9H2T0"/>
<evidence type="ECO:0000256" key="1">
    <source>
        <dbReference type="SAM" id="Phobius"/>
    </source>
</evidence>
<comment type="caution">
    <text evidence="2">The sequence shown here is derived from an EMBL/GenBank/DDBJ whole genome shotgun (WGS) entry which is preliminary data.</text>
</comment>